<evidence type="ECO:0000313" key="2">
    <source>
        <dbReference type="EMBL" id="MPC16489.1"/>
    </source>
</evidence>
<evidence type="ECO:0000313" key="3">
    <source>
        <dbReference type="Proteomes" id="UP000324222"/>
    </source>
</evidence>
<sequence length="92" mass="9547">MIGIWAAGGQQRRGGGGGGGSGGGVGNDVMSAVARNIKGKKRKEHSEVIKYTGTIACGGTVTGGKYCAEVSRRQVLITHKVKYREGGKKIKE</sequence>
<accession>A0A5B7D488</accession>
<feature type="region of interest" description="Disordered" evidence="1">
    <location>
        <begin position="1"/>
        <end position="27"/>
    </location>
</feature>
<protein>
    <submittedName>
        <fullName evidence="2">Uncharacterized protein</fullName>
    </submittedName>
</protein>
<proteinExistence type="predicted"/>
<feature type="compositionally biased region" description="Gly residues" evidence="1">
    <location>
        <begin position="11"/>
        <end position="26"/>
    </location>
</feature>
<keyword evidence="3" id="KW-1185">Reference proteome</keyword>
<organism evidence="2 3">
    <name type="scientific">Portunus trituberculatus</name>
    <name type="common">Swimming crab</name>
    <name type="synonym">Neptunus trituberculatus</name>
    <dbReference type="NCBI Taxonomy" id="210409"/>
    <lineage>
        <taxon>Eukaryota</taxon>
        <taxon>Metazoa</taxon>
        <taxon>Ecdysozoa</taxon>
        <taxon>Arthropoda</taxon>
        <taxon>Crustacea</taxon>
        <taxon>Multicrustacea</taxon>
        <taxon>Malacostraca</taxon>
        <taxon>Eumalacostraca</taxon>
        <taxon>Eucarida</taxon>
        <taxon>Decapoda</taxon>
        <taxon>Pleocyemata</taxon>
        <taxon>Brachyura</taxon>
        <taxon>Eubrachyura</taxon>
        <taxon>Portunoidea</taxon>
        <taxon>Portunidae</taxon>
        <taxon>Portuninae</taxon>
        <taxon>Portunus</taxon>
    </lineage>
</organism>
<comment type="caution">
    <text evidence="2">The sequence shown here is derived from an EMBL/GenBank/DDBJ whole genome shotgun (WGS) entry which is preliminary data.</text>
</comment>
<evidence type="ECO:0000256" key="1">
    <source>
        <dbReference type="SAM" id="MobiDB-lite"/>
    </source>
</evidence>
<name>A0A5B7D488_PORTR</name>
<dbReference type="AlphaFoldDB" id="A0A5B7D488"/>
<gene>
    <name evidence="2" type="ORF">E2C01_009314</name>
</gene>
<dbReference type="Proteomes" id="UP000324222">
    <property type="component" value="Unassembled WGS sequence"/>
</dbReference>
<reference evidence="2 3" key="1">
    <citation type="submission" date="2019-05" db="EMBL/GenBank/DDBJ databases">
        <title>Another draft genome of Portunus trituberculatus and its Hox gene families provides insights of decapod evolution.</title>
        <authorList>
            <person name="Jeong J.-H."/>
            <person name="Song I."/>
            <person name="Kim S."/>
            <person name="Choi T."/>
            <person name="Kim D."/>
            <person name="Ryu S."/>
            <person name="Kim W."/>
        </authorList>
    </citation>
    <scope>NUCLEOTIDE SEQUENCE [LARGE SCALE GENOMIC DNA]</scope>
    <source>
        <tissue evidence="2">Muscle</tissue>
    </source>
</reference>
<dbReference type="EMBL" id="VSRR010000510">
    <property type="protein sequence ID" value="MPC16489.1"/>
    <property type="molecule type" value="Genomic_DNA"/>
</dbReference>